<evidence type="ECO:0000256" key="1">
    <source>
        <dbReference type="SAM" id="MobiDB-lite"/>
    </source>
</evidence>
<sequence>MTTRPSPRERRHANRRNAKQATAPPSHTPVGAALAMPAPVVFMNATPITSFAQSQVWGLDTWRQTLKMEQPPPSTPEFDQCEYQVLCFKAIVELHGPHLSELDVLQLEYAKQVVMWVLECSKPEEDWDRSFIERRKLEFA</sequence>
<dbReference type="GeneID" id="54344770"/>
<organism evidence="2 3">
    <name type="scientific">Didymella exigua CBS 183.55</name>
    <dbReference type="NCBI Taxonomy" id="1150837"/>
    <lineage>
        <taxon>Eukaryota</taxon>
        <taxon>Fungi</taxon>
        <taxon>Dikarya</taxon>
        <taxon>Ascomycota</taxon>
        <taxon>Pezizomycotina</taxon>
        <taxon>Dothideomycetes</taxon>
        <taxon>Pleosporomycetidae</taxon>
        <taxon>Pleosporales</taxon>
        <taxon>Pleosporineae</taxon>
        <taxon>Didymellaceae</taxon>
        <taxon>Didymella</taxon>
    </lineage>
</organism>
<feature type="compositionally biased region" description="Basic residues" evidence="1">
    <location>
        <begin position="9"/>
        <end position="18"/>
    </location>
</feature>
<dbReference type="AlphaFoldDB" id="A0A6A5R3U7"/>
<reference evidence="2" key="1">
    <citation type="journal article" date="2020" name="Stud. Mycol.">
        <title>101 Dothideomycetes genomes: a test case for predicting lifestyles and emergence of pathogens.</title>
        <authorList>
            <person name="Haridas S."/>
            <person name="Albert R."/>
            <person name="Binder M."/>
            <person name="Bloem J."/>
            <person name="Labutti K."/>
            <person name="Salamov A."/>
            <person name="Andreopoulos B."/>
            <person name="Baker S."/>
            <person name="Barry K."/>
            <person name="Bills G."/>
            <person name="Bluhm B."/>
            <person name="Cannon C."/>
            <person name="Castanera R."/>
            <person name="Culley D."/>
            <person name="Daum C."/>
            <person name="Ezra D."/>
            <person name="Gonzalez J."/>
            <person name="Henrissat B."/>
            <person name="Kuo A."/>
            <person name="Liang C."/>
            <person name="Lipzen A."/>
            <person name="Lutzoni F."/>
            <person name="Magnuson J."/>
            <person name="Mondo S."/>
            <person name="Nolan M."/>
            <person name="Ohm R."/>
            <person name="Pangilinan J."/>
            <person name="Park H.-J."/>
            <person name="Ramirez L."/>
            <person name="Alfaro M."/>
            <person name="Sun H."/>
            <person name="Tritt A."/>
            <person name="Yoshinaga Y."/>
            <person name="Zwiers L.-H."/>
            <person name="Turgeon B."/>
            <person name="Goodwin S."/>
            <person name="Spatafora J."/>
            <person name="Crous P."/>
            <person name="Grigoriev I."/>
        </authorList>
    </citation>
    <scope>NUCLEOTIDE SEQUENCE</scope>
    <source>
        <strain evidence="2">CBS 183.55</strain>
    </source>
</reference>
<dbReference type="RefSeq" id="XP_033442585.1">
    <property type="nucleotide sequence ID" value="XM_033587124.1"/>
</dbReference>
<protein>
    <submittedName>
        <fullName evidence="2">Uncharacterized protein</fullName>
    </submittedName>
</protein>
<gene>
    <name evidence="2" type="ORF">M421DRAFT_10643</name>
</gene>
<dbReference type="EMBL" id="ML979034">
    <property type="protein sequence ID" value="KAF1922332.1"/>
    <property type="molecule type" value="Genomic_DNA"/>
</dbReference>
<dbReference type="OrthoDB" id="3782884at2759"/>
<accession>A0A6A5R3U7</accession>
<evidence type="ECO:0000313" key="2">
    <source>
        <dbReference type="EMBL" id="KAF1922332.1"/>
    </source>
</evidence>
<keyword evidence="3" id="KW-1185">Reference proteome</keyword>
<feature type="region of interest" description="Disordered" evidence="1">
    <location>
        <begin position="1"/>
        <end position="30"/>
    </location>
</feature>
<name>A0A6A5R3U7_9PLEO</name>
<dbReference type="Proteomes" id="UP000800082">
    <property type="component" value="Unassembled WGS sequence"/>
</dbReference>
<proteinExistence type="predicted"/>
<evidence type="ECO:0000313" key="3">
    <source>
        <dbReference type="Proteomes" id="UP000800082"/>
    </source>
</evidence>